<dbReference type="Proteomes" id="UP000197138">
    <property type="component" value="Unassembled WGS sequence"/>
</dbReference>
<organism evidence="2 3">
    <name type="scientific">Punica granatum</name>
    <name type="common">Pomegranate</name>
    <dbReference type="NCBI Taxonomy" id="22663"/>
    <lineage>
        <taxon>Eukaryota</taxon>
        <taxon>Viridiplantae</taxon>
        <taxon>Streptophyta</taxon>
        <taxon>Embryophyta</taxon>
        <taxon>Tracheophyta</taxon>
        <taxon>Spermatophyta</taxon>
        <taxon>Magnoliopsida</taxon>
        <taxon>eudicotyledons</taxon>
        <taxon>Gunneridae</taxon>
        <taxon>Pentapetalae</taxon>
        <taxon>rosids</taxon>
        <taxon>malvids</taxon>
        <taxon>Myrtales</taxon>
        <taxon>Lythraceae</taxon>
        <taxon>Punica</taxon>
    </lineage>
</organism>
<sequence length="78" mass="8568">MTTQKPGLDLPDEDLTNGRDSSTTLNFVDRLYPDNTPILLTIGGSKQVSSFEADSDYLHKTNPNFVPRKKGAGKSREA</sequence>
<dbReference type="AlphaFoldDB" id="A0A218WAB9"/>
<protein>
    <submittedName>
        <fullName evidence="2">Uncharacterized protein</fullName>
    </submittedName>
</protein>
<evidence type="ECO:0000313" key="2">
    <source>
        <dbReference type="EMBL" id="OWM69473.1"/>
    </source>
</evidence>
<feature type="compositionally biased region" description="Basic residues" evidence="1">
    <location>
        <begin position="67"/>
        <end position="78"/>
    </location>
</feature>
<proteinExistence type="predicted"/>
<dbReference type="EMBL" id="MTKT01004864">
    <property type="protein sequence ID" value="OWM69473.1"/>
    <property type="molecule type" value="Genomic_DNA"/>
</dbReference>
<gene>
    <name evidence="2" type="ORF">CDL15_Pgr013934</name>
</gene>
<accession>A0A218WAB9</accession>
<evidence type="ECO:0000313" key="3">
    <source>
        <dbReference type="Proteomes" id="UP000197138"/>
    </source>
</evidence>
<feature type="region of interest" description="Disordered" evidence="1">
    <location>
        <begin position="55"/>
        <end position="78"/>
    </location>
</feature>
<feature type="region of interest" description="Disordered" evidence="1">
    <location>
        <begin position="1"/>
        <end position="22"/>
    </location>
</feature>
<evidence type="ECO:0000256" key="1">
    <source>
        <dbReference type="SAM" id="MobiDB-lite"/>
    </source>
</evidence>
<name>A0A218WAB9_PUNGR</name>
<comment type="caution">
    <text evidence="2">The sequence shown here is derived from an EMBL/GenBank/DDBJ whole genome shotgun (WGS) entry which is preliminary data.</text>
</comment>
<reference evidence="3" key="1">
    <citation type="journal article" date="2017" name="Plant J.">
        <title>The pomegranate (Punica granatum L.) genome and the genomics of punicalagin biosynthesis.</title>
        <authorList>
            <person name="Qin G."/>
            <person name="Xu C."/>
            <person name="Ming R."/>
            <person name="Tang H."/>
            <person name="Guyot R."/>
            <person name="Kramer E.M."/>
            <person name="Hu Y."/>
            <person name="Yi X."/>
            <person name="Qi Y."/>
            <person name="Xu X."/>
            <person name="Gao Z."/>
            <person name="Pan H."/>
            <person name="Jian J."/>
            <person name="Tian Y."/>
            <person name="Yue Z."/>
            <person name="Xu Y."/>
        </authorList>
    </citation>
    <scope>NUCLEOTIDE SEQUENCE [LARGE SCALE GENOMIC DNA]</scope>
    <source>
        <strain evidence="3">cv. Dabenzi</strain>
    </source>
</reference>